<dbReference type="Pfam" id="PF05997">
    <property type="entry name" value="Nop52"/>
    <property type="match status" value="1"/>
</dbReference>
<evidence type="ECO:0000313" key="5">
    <source>
        <dbReference type="EMBL" id="GAA98577.1"/>
    </source>
</evidence>
<dbReference type="Proteomes" id="UP000009131">
    <property type="component" value="Unassembled WGS sequence"/>
</dbReference>
<comment type="subcellular location">
    <subcellularLocation>
        <location evidence="1">Nucleus</location>
    </subcellularLocation>
</comment>
<dbReference type="OrthoDB" id="2019504at2759"/>
<evidence type="ECO:0000313" key="6">
    <source>
        <dbReference type="Proteomes" id="UP000009131"/>
    </source>
</evidence>
<dbReference type="InParanoid" id="G7E6W7"/>
<evidence type="ECO:0000256" key="4">
    <source>
        <dbReference type="ARBA" id="ARBA00023242"/>
    </source>
</evidence>
<reference evidence="5 6" key="1">
    <citation type="journal article" date="2011" name="J. Gen. Appl. Microbiol.">
        <title>Draft genome sequencing of the enigmatic basidiomycete Mixia osmundae.</title>
        <authorList>
            <person name="Nishida H."/>
            <person name="Nagatsuka Y."/>
            <person name="Sugiyama J."/>
        </authorList>
    </citation>
    <scope>NUCLEOTIDE SEQUENCE [LARGE SCALE GENOMIC DNA]</scope>
    <source>
        <strain evidence="6">CBS 9802 / IAM 14324 / JCM 22182 / KY 12970</strain>
    </source>
</reference>
<dbReference type="GO" id="GO:0006364">
    <property type="term" value="P:rRNA processing"/>
    <property type="evidence" value="ECO:0007669"/>
    <property type="project" value="UniProtKB-KW"/>
</dbReference>
<gene>
    <name evidence="5" type="primary">Mo05264</name>
    <name evidence="5" type="ORF">E5Q_05264</name>
</gene>
<dbReference type="GO" id="GO:0030688">
    <property type="term" value="C:preribosome, small subunit precursor"/>
    <property type="evidence" value="ECO:0007669"/>
    <property type="project" value="InterPro"/>
</dbReference>
<dbReference type="EMBL" id="BABT02000153">
    <property type="protein sequence ID" value="GAA98577.1"/>
    <property type="molecule type" value="Genomic_DNA"/>
</dbReference>
<name>G7E6W7_MIXOS</name>
<dbReference type="AlphaFoldDB" id="G7E6W7"/>
<evidence type="ECO:0000256" key="2">
    <source>
        <dbReference type="ARBA" id="ARBA00006374"/>
    </source>
</evidence>
<evidence type="ECO:0000256" key="1">
    <source>
        <dbReference type="ARBA" id="ARBA00004123"/>
    </source>
</evidence>
<keyword evidence="6" id="KW-1185">Reference proteome</keyword>
<sequence>MVKRKVDGLDGSTLPPARLMAANEKSVRSKALEAMAIYLANGAQDEREDLSSSEGSEWEQPYKPDSRLKDAALTTLWKGVFYSFWMSDKPIAQQADAAAIANLVLAIRPKRVTGRAARTRCALRLLQGFWTTVREEWRGIDRLRTDKYYMLIRNVLRASFLLLAREQWDLHAIREHNELLRSESCGPLRVDSNKTPLGVSYHVASIYLEELDTALRLSSSEEDETKPALDLLELLEPLLQAMDEAPTKAVFVKLREFVVDPLIHVRSVDKVDEVPSSNRARTSEDADPQSLSAYPILFAALQHTPSVQEVRLTILRALFARGARDSTSAVARHRYYAICAESEVAEDELAIA</sequence>
<evidence type="ECO:0000256" key="3">
    <source>
        <dbReference type="ARBA" id="ARBA00022552"/>
    </source>
</evidence>
<dbReference type="STRING" id="764103.G7E6W7"/>
<comment type="caution">
    <text evidence="5">The sequence shown here is derived from an EMBL/GenBank/DDBJ whole genome shotgun (WGS) entry which is preliminary data.</text>
</comment>
<dbReference type="InterPro" id="IPR010301">
    <property type="entry name" value="RRP1"/>
</dbReference>
<dbReference type="eggNOG" id="KOG3911">
    <property type="taxonomic scope" value="Eukaryota"/>
</dbReference>
<dbReference type="PANTHER" id="PTHR13026">
    <property type="entry name" value="NNP-1 PROTEIN NOVEL NUCLEAR PROTEIN 1 NOP52"/>
    <property type="match status" value="1"/>
</dbReference>
<dbReference type="PANTHER" id="PTHR13026:SF0">
    <property type="entry name" value="RIBOSOMAL RNA PROCESSING 1B"/>
    <property type="match status" value="1"/>
</dbReference>
<keyword evidence="4" id="KW-0539">Nucleus</keyword>
<organism evidence="5 6">
    <name type="scientific">Mixia osmundae (strain CBS 9802 / IAM 14324 / JCM 22182 / KY 12970)</name>
    <dbReference type="NCBI Taxonomy" id="764103"/>
    <lineage>
        <taxon>Eukaryota</taxon>
        <taxon>Fungi</taxon>
        <taxon>Dikarya</taxon>
        <taxon>Basidiomycota</taxon>
        <taxon>Pucciniomycotina</taxon>
        <taxon>Mixiomycetes</taxon>
        <taxon>Mixiales</taxon>
        <taxon>Mixiaceae</taxon>
        <taxon>Mixia</taxon>
    </lineage>
</organism>
<reference evidence="5 6" key="2">
    <citation type="journal article" date="2012" name="Open Biol.">
        <title>Characteristics of nucleosomes and linker DNA regions on the genome of the basidiomycete Mixia osmundae revealed by mono- and dinucleosome mapping.</title>
        <authorList>
            <person name="Nishida H."/>
            <person name="Kondo S."/>
            <person name="Matsumoto T."/>
            <person name="Suzuki Y."/>
            <person name="Yoshikawa H."/>
            <person name="Taylor T.D."/>
            <person name="Sugiyama J."/>
        </authorList>
    </citation>
    <scope>NUCLEOTIDE SEQUENCE [LARGE SCALE GENOMIC DNA]</scope>
    <source>
        <strain evidence="6">CBS 9802 / IAM 14324 / JCM 22182 / KY 12970</strain>
    </source>
</reference>
<accession>G7E6W7</accession>
<keyword evidence="3" id="KW-0698">rRNA processing</keyword>
<comment type="similarity">
    <text evidence="2">Belongs to the RRP1 family.</text>
</comment>
<dbReference type="FunCoup" id="G7E6W7">
    <property type="interactions" value="21"/>
</dbReference>
<dbReference type="GO" id="GO:0005634">
    <property type="term" value="C:nucleus"/>
    <property type="evidence" value="ECO:0007669"/>
    <property type="project" value="UniProtKB-SubCell"/>
</dbReference>
<proteinExistence type="inferred from homology"/>
<protein>
    <submittedName>
        <fullName evidence="5">Uncharacterized protein</fullName>
    </submittedName>
</protein>
<dbReference type="HOGENOM" id="CLU_022876_1_0_1"/>